<name>A0A1U9KQT0_9PROT</name>
<protein>
    <submittedName>
        <fullName evidence="1">Uncharacterized protein</fullName>
    </submittedName>
</protein>
<dbReference type="STRING" id="320497.A0U93_09235"/>
<dbReference type="AlphaFoldDB" id="A0A1U9KQT0"/>
<keyword evidence="2" id="KW-1185">Reference proteome</keyword>
<gene>
    <name evidence="1" type="ORF">A0U93_09235</name>
</gene>
<dbReference type="RefSeq" id="WP_077807118.1">
    <property type="nucleotide sequence ID" value="NZ_BJXS01000007.1"/>
</dbReference>
<dbReference type="EMBL" id="CP014691">
    <property type="protein sequence ID" value="AQS88097.1"/>
    <property type="molecule type" value="Genomic_DNA"/>
</dbReference>
<reference evidence="1 2" key="1">
    <citation type="submission" date="2016-03" db="EMBL/GenBank/DDBJ databases">
        <title>Acetic acid bacteria sequencing.</title>
        <authorList>
            <person name="Brandt J."/>
            <person name="Jakob F."/>
            <person name="Vogel R.F."/>
        </authorList>
    </citation>
    <scope>NUCLEOTIDE SEQUENCE [LARGE SCALE GENOMIC DNA]</scope>
    <source>
        <strain evidence="1 2">NBRC 101099</strain>
    </source>
</reference>
<sequence length="309" mass="32303">MVRRFLALSLLSASSLILTGCLDMPHPFADPGREAARLALNTPPPRLAIPTPSESLLDDGAAQLWARDMAQAMLDQSVPATAQAVKPGDWWLKMTATLAGGSVVPHYTVMTPKGEARGQENGAPVSAAVWSKGDPAALAQMAQLEGPRVAAVLTGIQADMMQHDPQSLKRRPARVYFSGVTGAPGDGNVSLAQAFVTSFPDAMDQLQQGAKGADYTVRGVVRLSDGPVGMTGHPQQHIEIVWHTVAADGKEAGAATQLHEIDAHSLDGAWGDVAAAAAEEAAGGVRQIISNYSGRDHKPLPPPGQARPS</sequence>
<dbReference type="PROSITE" id="PS51257">
    <property type="entry name" value="PROKAR_LIPOPROTEIN"/>
    <property type="match status" value="1"/>
</dbReference>
<evidence type="ECO:0000313" key="1">
    <source>
        <dbReference type="EMBL" id="AQS88097.1"/>
    </source>
</evidence>
<dbReference type="KEGG" id="nch:A0U93_09235"/>
<dbReference type="OrthoDB" id="8448536at2"/>
<accession>A0A1U9KQT0</accession>
<evidence type="ECO:0000313" key="2">
    <source>
        <dbReference type="Proteomes" id="UP000188604"/>
    </source>
</evidence>
<dbReference type="Proteomes" id="UP000188604">
    <property type="component" value="Chromosome"/>
</dbReference>
<organism evidence="1 2">
    <name type="scientific">Neoasaia chiangmaiensis</name>
    <dbReference type="NCBI Taxonomy" id="320497"/>
    <lineage>
        <taxon>Bacteria</taxon>
        <taxon>Pseudomonadati</taxon>
        <taxon>Pseudomonadota</taxon>
        <taxon>Alphaproteobacteria</taxon>
        <taxon>Acetobacterales</taxon>
        <taxon>Acetobacteraceae</taxon>
        <taxon>Neoasaia</taxon>
    </lineage>
</organism>
<proteinExistence type="predicted"/>